<dbReference type="STRING" id="106370.Francci3_0736"/>
<dbReference type="PhylomeDB" id="Q2JF22"/>
<keyword evidence="3" id="KW-1185">Reference proteome</keyword>
<dbReference type="PANTHER" id="PTHR43179:SF7">
    <property type="entry name" value="RHAMNOSYLTRANSFERASE WBBL"/>
    <property type="match status" value="1"/>
</dbReference>
<dbReference type="AlphaFoldDB" id="Q2JF22"/>
<organism evidence="2 3">
    <name type="scientific">Frankia casuarinae (strain DSM 45818 / CECT 9043 / HFP020203 / CcI3)</name>
    <dbReference type="NCBI Taxonomy" id="106370"/>
    <lineage>
        <taxon>Bacteria</taxon>
        <taxon>Bacillati</taxon>
        <taxon>Actinomycetota</taxon>
        <taxon>Actinomycetes</taxon>
        <taxon>Frankiales</taxon>
        <taxon>Frankiaceae</taxon>
        <taxon>Frankia</taxon>
    </lineage>
</organism>
<dbReference type="Gene3D" id="3.90.550.10">
    <property type="entry name" value="Spore Coat Polysaccharide Biosynthesis Protein SpsA, Chain A"/>
    <property type="match status" value="1"/>
</dbReference>
<dbReference type="CAZy" id="GT2">
    <property type="family name" value="Glycosyltransferase Family 2"/>
</dbReference>
<name>Q2JF22_FRACC</name>
<dbReference type="CDD" id="cd04186">
    <property type="entry name" value="GT_2_like_c"/>
    <property type="match status" value="1"/>
</dbReference>
<proteinExistence type="predicted"/>
<dbReference type="eggNOG" id="COG1216">
    <property type="taxonomic scope" value="Bacteria"/>
</dbReference>
<dbReference type="Proteomes" id="UP000001937">
    <property type="component" value="Chromosome"/>
</dbReference>
<keyword evidence="2" id="KW-0808">Transferase</keyword>
<dbReference type="PANTHER" id="PTHR43179">
    <property type="entry name" value="RHAMNOSYLTRANSFERASE WBBL"/>
    <property type="match status" value="1"/>
</dbReference>
<evidence type="ECO:0000259" key="1">
    <source>
        <dbReference type="Pfam" id="PF00535"/>
    </source>
</evidence>
<evidence type="ECO:0000313" key="2">
    <source>
        <dbReference type="EMBL" id="ABD10120.1"/>
    </source>
</evidence>
<accession>Q2JF22</accession>
<evidence type="ECO:0000313" key="3">
    <source>
        <dbReference type="Proteomes" id="UP000001937"/>
    </source>
</evidence>
<gene>
    <name evidence="2" type="ordered locus">Francci3_0736</name>
</gene>
<feature type="domain" description="Glycosyltransferase 2-like" evidence="1">
    <location>
        <begin position="29"/>
        <end position="209"/>
    </location>
</feature>
<reference evidence="2 3" key="1">
    <citation type="journal article" date="2007" name="Genome Res.">
        <title>Genome characteristics of facultatively symbiotic Frankia sp. strains reflect host range and host plant biogeography.</title>
        <authorList>
            <person name="Normand P."/>
            <person name="Lapierre P."/>
            <person name="Tisa L.S."/>
            <person name="Gogarten J.P."/>
            <person name="Alloisio N."/>
            <person name="Bagnarol E."/>
            <person name="Bassi C.A."/>
            <person name="Berry A.M."/>
            <person name="Bickhart D.M."/>
            <person name="Choisne N."/>
            <person name="Couloux A."/>
            <person name="Cournoyer B."/>
            <person name="Cruveiller S."/>
            <person name="Daubin V."/>
            <person name="Demange N."/>
            <person name="Francino M.P."/>
            <person name="Goltsman E."/>
            <person name="Huang Y."/>
            <person name="Kopp O.R."/>
            <person name="Labarre L."/>
            <person name="Lapidus A."/>
            <person name="Lavire C."/>
            <person name="Marechal J."/>
            <person name="Martinez M."/>
            <person name="Mastronunzio J.E."/>
            <person name="Mullin B.C."/>
            <person name="Niemann J."/>
            <person name="Pujic P."/>
            <person name="Rawnsley T."/>
            <person name="Rouy Z."/>
            <person name="Schenowitz C."/>
            <person name="Sellstedt A."/>
            <person name="Tavares F."/>
            <person name="Tomkins J.P."/>
            <person name="Vallenet D."/>
            <person name="Valverde C."/>
            <person name="Wall L.G."/>
            <person name="Wang Y."/>
            <person name="Medigue C."/>
            <person name="Benson D.R."/>
        </authorList>
    </citation>
    <scope>NUCLEOTIDE SEQUENCE [LARGE SCALE GENOMIC DNA]</scope>
    <source>
        <strain evidence="3">DSM 45818 / CECT 9043 / CcI3</strain>
    </source>
</reference>
<sequence length="326" mass="35219">MRRHGNVSGDRWWARTGGRDMGVDPEIRVVVVTFRSGEVIGAFLDSLAKATTRPYEVVVVDNSPHLDEGTAAAAERAEVRLVRPGRNLGYGTAVNRGAAGARGPWLVISNADISFAPGAVDELLAAADRWPGGGAFGPGIINPDGALYPSARDLPSLGRGVGHALFGWCWPTNPWTASYRRERGLPQEMTAGWLSGSCQLLRREAFEAVGGFDESYFMFMEDVDLGRRIGEASWQSVYVPSAVVEHLGGHSTKRSSRRMVLAHHRSMFRYLSWQYPGNARAPLRLLLGVGLVVRLLLALIFARDSAGAKATRSADLLPRGGAARGA</sequence>
<dbReference type="Pfam" id="PF00535">
    <property type="entry name" value="Glycos_transf_2"/>
    <property type="match status" value="1"/>
</dbReference>
<dbReference type="InterPro" id="IPR001173">
    <property type="entry name" value="Glyco_trans_2-like"/>
</dbReference>
<dbReference type="InterPro" id="IPR029044">
    <property type="entry name" value="Nucleotide-diphossugar_trans"/>
</dbReference>
<protein>
    <submittedName>
        <fullName evidence="2">Glycosyl transferase, family 2</fullName>
    </submittedName>
</protein>
<dbReference type="HOGENOM" id="CLU_023845_0_0_11"/>
<dbReference type="SUPFAM" id="SSF53448">
    <property type="entry name" value="Nucleotide-diphospho-sugar transferases"/>
    <property type="match status" value="1"/>
</dbReference>
<dbReference type="KEGG" id="fra:Francci3_0736"/>
<dbReference type="EMBL" id="CP000249">
    <property type="protein sequence ID" value="ABD10120.1"/>
    <property type="molecule type" value="Genomic_DNA"/>
</dbReference>
<dbReference type="GO" id="GO:0016740">
    <property type="term" value="F:transferase activity"/>
    <property type="evidence" value="ECO:0007669"/>
    <property type="project" value="UniProtKB-KW"/>
</dbReference>